<keyword evidence="1" id="KW-1133">Transmembrane helix</keyword>
<dbReference type="EMBL" id="VSWC01000080">
    <property type="protein sequence ID" value="KAA1092777.1"/>
    <property type="molecule type" value="Genomic_DNA"/>
</dbReference>
<name>A0A5B0NTZ2_PUCGR</name>
<sequence length="154" mass="17353">METVQLFTGSKICFKLDLQPSNCILDDVESKVRPRRFRHFSAPQHVLLQFVVWGNLLDGLVVTLLFCYVLRHKSPPLFPLYSKLHYCQLSHTQVSSCFPHCPPLSLPCTPLVTPPTPASQRTPLAALWIGLPPPLPPLIHSEPRFRLLVSPALL</sequence>
<dbReference type="Proteomes" id="UP000324748">
    <property type="component" value="Unassembled WGS sequence"/>
</dbReference>
<keyword evidence="1" id="KW-0812">Transmembrane</keyword>
<evidence type="ECO:0000313" key="3">
    <source>
        <dbReference type="Proteomes" id="UP000324748"/>
    </source>
</evidence>
<dbReference type="AlphaFoldDB" id="A0A5B0NTZ2"/>
<reference evidence="2 3" key="1">
    <citation type="submission" date="2019-05" db="EMBL/GenBank/DDBJ databases">
        <title>Emergence of the Ug99 lineage of the wheat stem rust pathogen through somatic hybridization.</title>
        <authorList>
            <person name="Li F."/>
            <person name="Upadhyaya N.M."/>
            <person name="Sperschneider J."/>
            <person name="Matny O."/>
            <person name="Nguyen-Phuc H."/>
            <person name="Mago R."/>
            <person name="Raley C."/>
            <person name="Miller M.E."/>
            <person name="Silverstein K.A.T."/>
            <person name="Henningsen E."/>
            <person name="Hirsch C.D."/>
            <person name="Visser B."/>
            <person name="Pretorius Z.A."/>
            <person name="Steffenson B.J."/>
            <person name="Schwessinger B."/>
            <person name="Dodds P.N."/>
            <person name="Figueroa M."/>
        </authorList>
    </citation>
    <scope>NUCLEOTIDE SEQUENCE [LARGE SCALE GENOMIC DNA]</scope>
    <source>
        <strain evidence="2">21-0</strain>
    </source>
</reference>
<gene>
    <name evidence="2" type="ORF">PGT21_013801</name>
</gene>
<evidence type="ECO:0000313" key="2">
    <source>
        <dbReference type="EMBL" id="KAA1092777.1"/>
    </source>
</evidence>
<organism evidence="2 3">
    <name type="scientific">Puccinia graminis f. sp. tritici</name>
    <dbReference type="NCBI Taxonomy" id="56615"/>
    <lineage>
        <taxon>Eukaryota</taxon>
        <taxon>Fungi</taxon>
        <taxon>Dikarya</taxon>
        <taxon>Basidiomycota</taxon>
        <taxon>Pucciniomycotina</taxon>
        <taxon>Pucciniomycetes</taxon>
        <taxon>Pucciniales</taxon>
        <taxon>Pucciniaceae</taxon>
        <taxon>Puccinia</taxon>
    </lineage>
</organism>
<feature type="transmembrane region" description="Helical" evidence="1">
    <location>
        <begin position="46"/>
        <end position="70"/>
    </location>
</feature>
<protein>
    <submittedName>
        <fullName evidence="2">Uncharacterized protein</fullName>
    </submittedName>
</protein>
<keyword evidence="3" id="KW-1185">Reference proteome</keyword>
<keyword evidence="1" id="KW-0472">Membrane</keyword>
<evidence type="ECO:0000256" key="1">
    <source>
        <dbReference type="SAM" id="Phobius"/>
    </source>
</evidence>
<comment type="caution">
    <text evidence="2">The sequence shown here is derived from an EMBL/GenBank/DDBJ whole genome shotgun (WGS) entry which is preliminary data.</text>
</comment>
<proteinExistence type="predicted"/>
<accession>A0A5B0NTZ2</accession>